<name>A0A1H4RQ66_9MICC</name>
<dbReference type="EMBL" id="FNSN01000003">
    <property type="protein sequence ID" value="SEC34033.1"/>
    <property type="molecule type" value="Genomic_DNA"/>
</dbReference>
<evidence type="ECO:0000313" key="2">
    <source>
        <dbReference type="Proteomes" id="UP000182652"/>
    </source>
</evidence>
<proteinExistence type="predicted"/>
<sequence length="103" mass="10594">MITVRYFAAAKAAAGLDEERIDTAAFTPTDDDGAAPSAAPFTLGALLETLQRLERPGATPDAPELSRVLSRSSFLINGVAAKDHAKPLSAGDTVDVLPPFAGG</sequence>
<dbReference type="InterPro" id="IPR012675">
    <property type="entry name" value="Beta-grasp_dom_sf"/>
</dbReference>
<dbReference type="STRING" id="156980.SAMN04489745_2620"/>
<dbReference type="Pfam" id="PF02597">
    <property type="entry name" value="ThiS"/>
    <property type="match status" value="1"/>
</dbReference>
<gene>
    <name evidence="1" type="ORF">SAMN04489745_2620</name>
</gene>
<evidence type="ECO:0000313" key="1">
    <source>
        <dbReference type="EMBL" id="SEC34033.1"/>
    </source>
</evidence>
<dbReference type="CDD" id="cd17040">
    <property type="entry name" value="Ubl_MoaD_like"/>
    <property type="match status" value="1"/>
</dbReference>
<dbReference type="RefSeq" id="WP_217640452.1">
    <property type="nucleotide sequence ID" value="NZ_FNSN01000003.1"/>
</dbReference>
<dbReference type="InterPro" id="IPR003749">
    <property type="entry name" value="ThiS/MoaD-like"/>
</dbReference>
<dbReference type="InterPro" id="IPR016155">
    <property type="entry name" value="Mopterin_synth/thiamin_S_b"/>
</dbReference>
<dbReference type="SUPFAM" id="SSF54285">
    <property type="entry name" value="MoaD/ThiS"/>
    <property type="match status" value="1"/>
</dbReference>
<dbReference type="Proteomes" id="UP000182652">
    <property type="component" value="Unassembled WGS sequence"/>
</dbReference>
<reference evidence="1 2" key="1">
    <citation type="submission" date="2016-10" db="EMBL/GenBank/DDBJ databases">
        <authorList>
            <person name="de Groot N.N."/>
        </authorList>
    </citation>
    <scope>NUCLEOTIDE SEQUENCE [LARGE SCALE GENOMIC DNA]</scope>
    <source>
        <strain evidence="1 2">DSM 10495</strain>
    </source>
</reference>
<organism evidence="1 2">
    <name type="scientific">Arthrobacter woluwensis</name>
    <dbReference type="NCBI Taxonomy" id="156980"/>
    <lineage>
        <taxon>Bacteria</taxon>
        <taxon>Bacillati</taxon>
        <taxon>Actinomycetota</taxon>
        <taxon>Actinomycetes</taxon>
        <taxon>Micrococcales</taxon>
        <taxon>Micrococcaceae</taxon>
        <taxon>Arthrobacter</taxon>
    </lineage>
</organism>
<dbReference type="AlphaFoldDB" id="A0A1H4RQ66"/>
<dbReference type="Gene3D" id="3.10.20.30">
    <property type="match status" value="1"/>
</dbReference>
<accession>A0A1H4RQ66</accession>
<keyword evidence="2" id="KW-1185">Reference proteome</keyword>
<protein>
    <submittedName>
        <fullName evidence="1">Molybdopterin converting factor, small subunit</fullName>
    </submittedName>
</protein>